<keyword evidence="3 7" id="KW-0812">Transmembrane</keyword>
<dbReference type="Gene3D" id="1.20.1250.20">
    <property type="entry name" value="MFS general substrate transporter like domains"/>
    <property type="match status" value="1"/>
</dbReference>
<keyword evidence="5 7" id="KW-0472">Membrane</keyword>
<dbReference type="SUPFAM" id="SSF103473">
    <property type="entry name" value="MFS general substrate transporter"/>
    <property type="match status" value="1"/>
</dbReference>
<feature type="transmembrane region" description="Helical" evidence="7">
    <location>
        <begin position="416"/>
        <end position="439"/>
    </location>
</feature>
<keyword evidence="4 7" id="KW-1133">Transmembrane helix</keyword>
<feature type="transmembrane region" description="Helical" evidence="7">
    <location>
        <begin position="196"/>
        <end position="215"/>
    </location>
</feature>
<comment type="similarity">
    <text evidence="2">Belongs to the major facilitator superfamily. TCR/Tet family.</text>
</comment>
<evidence type="ECO:0000256" key="6">
    <source>
        <dbReference type="SAM" id="MobiDB-lite"/>
    </source>
</evidence>
<dbReference type="AlphaFoldDB" id="A0A7D4A1T8"/>
<feature type="transmembrane region" description="Helical" evidence="7">
    <location>
        <begin position="105"/>
        <end position="128"/>
    </location>
</feature>
<dbReference type="EMBL" id="CP053892">
    <property type="protein sequence ID" value="QKG20405.1"/>
    <property type="molecule type" value="Genomic_DNA"/>
</dbReference>
<protein>
    <submittedName>
        <fullName evidence="9">EmrB/QacA family drug resistance transporter</fullName>
    </submittedName>
</protein>
<dbReference type="InterPro" id="IPR020846">
    <property type="entry name" value="MFS_dom"/>
</dbReference>
<comment type="subcellular location">
    <subcellularLocation>
        <location evidence="1">Cell membrane</location>
        <topology evidence="1">Multi-pass membrane protein</topology>
    </subcellularLocation>
</comment>
<dbReference type="InterPro" id="IPR011701">
    <property type="entry name" value="MFS"/>
</dbReference>
<feature type="transmembrane region" description="Helical" evidence="7">
    <location>
        <begin position="52"/>
        <end position="69"/>
    </location>
</feature>
<sequence length="465" mass="46600">MRTAHRPGWTTAVASAAGYLLVLDLVGVNVALPDMRHRLHADLAGVQWAVDAYAVALAVLLLPAGALADRLGRRRMFLSGLAAFTAASLACALAPSVVALDVLRAVQGCGAAVLYGTASPLLAAAYPAGRARNRAIGVFAAASGAAVATGPLAGGTLTELFGWRAIFLLNVPLGLAALAIALPAVRESKDPRPRPFDPVATACLTAALGGAMWALTEGPRLGWAAPGVLLPLAAAGAGAAGLALRRVPDPMIDLSLLRNPLYAANAAAAFAYHAAGAGALGYFSLYVQGEMRTSPGTAGLWFLAYSLPALATPLLLGRIAHRFPPAVLVALSPLLTAVSSLLLLAACPSRSWPAMVPGFVAGGLAGIGNLVSSQVALASAPPERAGVAGGITNTAKQAGIAAGVAVLGVPYRLDGLGAMLATAACIAVLGALPAGRLLVRRRARDGEASGEPAQRPSPSPSTGGL</sequence>
<feature type="transmembrane region" description="Helical" evidence="7">
    <location>
        <begin position="298"/>
        <end position="316"/>
    </location>
</feature>
<proteinExistence type="inferred from homology"/>
<name>A0A7D4A1T8_ACTVE</name>
<dbReference type="GO" id="GO:0005886">
    <property type="term" value="C:plasma membrane"/>
    <property type="evidence" value="ECO:0007669"/>
    <property type="project" value="UniProtKB-SubCell"/>
</dbReference>
<evidence type="ECO:0000256" key="5">
    <source>
        <dbReference type="ARBA" id="ARBA00023136"/>
    </source>
</evidence>
<feature type="transmembrane region" description="Helical" evidence="7">
    <location>
        <begin position="265"/>
        <end position="286"/>
    </location>
</feature>
<evidence type="ECO:0000313" key="10">
    <source>
        <dbReference type="Proteomes" id="UP000501240"/>
    </source>
</evidence>
<dbReference type="CDD" id="cd17321">
    <property type="entry name" value="MFS_MMR_MDR_like"/>
    <property type="match status" value="1"/>
</dbReference>
<feature type="region of interest" description="Disordered" evidence="6">
    <location>
        <begin position="443"/>
        <end position="465"/>
    </location>
</feature>
<feature type="transmembrane region" description="Helical" evidence="7">
    <location>
        <begin position="135"/>
        <end position="153"/>
    </location>
</feature>
<evidence type="ECO:0000256" key="3">
    <source>
        <dbReference type="ARBA" id="ARBA00022692"/>
    </source>
</evidence>
<dbReference type="PROSITE" id="PS50850">
    <property type="entry name" value="MFS"/>
    <property type="match status" value="1"/>
</dbReference>
<dbReference type="InterPro" id="IPR036259">
    <property type="entry name" value="MFS_trans_sf"/>
</dbReference>
<accession>A0A7D4A1T8</accession>
<organism evidence="9 10">
    <name type="scientific">Actinomadura verrucosospora</name>
    <dbReference type="NCBI Taxonomy" id="46165"/>
    <lineage>
        <taxon>Bacteria</taxon>
        <taxon>Bacillati</taxon>
        <taxon>Actinomycetota</taxon>
        <taxon>Actinomycetes</taxon>
        <taxon>Streptosporangiales</taxon>
        <taxon>Thermomonosporaceae</taxon>
        <taxon>Actinomadura</taxon>
    </lineage>
</organism>
<feature type="transmembrane region" description="Helical" evidence="7">
    <location>
        <begin position="76"/>
        <end position="99"/>
    </location>
</feature>
<keyword evidence="10" id="KW-1185">Reference proteome</keyword>
<dbReference type="Proteomes" id="UP000501240">
    <property type="component" value="Chromosome"/>
</dbReference>
<evidence type="ECO:0000256" key="2">
    <source>
        <dbReference type="ARBA" id="ARBA00007520"/>
    </source>
</evidence>
<feature type="transmembrane region" description="Helical" evidence="7">
    <location>
        <begin position="165"/>
        <end position="184"/>
    </location>
</feature>
<dbReference type="Pfam" id="PF07690">
    <property type="entry name" value="MFS_1"/>
    <property type="match status" value="1"/>
</dbReference>
<dbReference type="GO" id="GO:0022857">
    <property type="term" value="F:transmembrane transporter activity"/>
    <property type="evidence" value="ECO:0007669"/>
    <property type="project" value="InterPro"/>
</dbReference>
<feature type="domain" description="Major facilitator superfamily (MFS) profile" evidence="8">
    <location>
        <begin position="10"/>
        <end position="442"/>
    </location>
</feature>
<evidence type="ECO:0000256" key="4">
    <source>
        <dbReference type="ARBA" id="ARBA00022989"/>
    </source>
</evidence>
<dbReference type="Gene3D" id="1.20.1720.10">
    <property type="entry name" value="Multidrug resistance protein D"/>
    <property type="match status" value="1"/>
</dbReference>
<dbReference type="InterPro" id="IPR001958">
    <property type="entry name" value="Tet-R_TetA/multi-R_MdtG-like"/>
</dbReference>
<feature type="transmembrane region" description="Helical" evidence="7">
    <location>
        <begin position="12"/>
        <end position="32"/>
    </location>
</feature>
<evidence type="ECO:0000256" key="1">
    <source>
        <dbReference type="ARBA" id="ARBA00004651"/>
    </source>
</evidence>
<dbReference type="PANTHER" id="PTHR42718">
    <property type="entry name" value="MAJOR FACILITATOR SUPERFAMILY MULTIDRUG TRANSPORTER MFSC"/>
    <property type="match status" value="1"/>
</dbReference>
<evidence type="ECO:0000259" key="8">
    <source>
        <dbReference type="PROSITE" id="PS50850"/>
    </source>
</evidence>
<dbReference type="PRINTS" id="PR01035">
    <property type="entry name" value="TCRTETA"/>
</dbReference>
<gene>
    <name evidence="9" type="ORF">ACTIVE_2043</name>
</gene>
<reference evidence="9 10" key="1">
    <citation type="submission" date="2020-05" db="EMBL/GenBank/DDBJ databases">
        <title>Actinomadura verrucosospora NRRL-B18236 (PFL_A860) Genome sequencing and assembly.</title>
        <authorList>
            <person name="Samborskyy M."/>
        </authorList>
    </citation>
    <scope>NUCLEOTIDE SEQUENCE [LARGE SCALE GENOMIC DNA]</scope>
    <source>
        <strain evidence="9 10">NRRL:B18236</strain>
    </source>
</reference>
<dbReference type="RefSeq" id="WP_173094827.1">
    <property type="nucleotide sequence ID" value="NZ_CP053892.1"/>
</dbReference>
<dbReference type="InterPro" id="IPR005829">
    <property type="entry name" value="Sugar_transporter_CS"/>
</dbReference>
<feature type="transmembrane region" description="Helical" evidence="7">
    <location>
        <begin position="221"/>
        <end position="244"/>
    </location>
</feature>
<evidence type="ECO:0000256" key="7">
    <source>
        <dbReference type="SAM" id="Phobius"/>
    </source>
</evidence>
<dbReference type="PANTHER" id="PTHR42718:SF49">
    <property type="entry name" value="EXPORT PROTEIN"/>
    <property type="match status" value="1"/>
</dbReference>
<evidence type="ECO:0000313" key="9">
    <source>
        <dbReference type="EMBL" id="QKG20405.1"/>
    </source>
</evidence>
<dbReference type="PROSITE" id="PS00216">
    <property type="entry name" value="SUGAR_TRANSPORT_1"/>
    <property type="match status" value="1"/>
</dbReference>
<feature type="transmembrane region" description="Helical" evidence="7">
    <location>
        <begin position="323"/>
        <end position="346"/>
    </location>
</feature>